<accession>A0A0F7TZL3</accession>
<protein>
    <submittedName>
        <fullName evidence="1">Uncharacterized protein</fullName>
    </submittedName>
</protein>
<organism evidence="1 2">
    <name type="scientific">Penicillium brasilianum</name>
    <dbReference type="NCBI Taxonomy" id="104259"/>
    <lineage>
        <taxon>Eukaryota</taxon>
        <taxon>Fungi</taxon>
        <taxon>Dikarya</taxon>
        <taxon>Ascomycota</taxon>
        <taxon>Pezizomycotina</taxon>
        <taxon>Eurotiomycetes</taxon>
        <taxon>Eurotiomycetidae</taxon>
        <taxon>Eurotiales</taxon>
        <taxon>Aspergillaceae</taxon>
        <taxon>Penicillium</taxon>
    </lineage>
</organism>
<gene>
    <name evidence="1" type="ORF">PMG11_10548</name>
</gene>
<dbReference type="EMBL" id="CDHK01000013">
    <property type="protein sequence ID" value="CEJ62033.1"/>
    <property type="molecule type" value="Genomic_DNA"/>
</dbReference>
<name>A0A0F7TZL3_PENBI</name>
<dbReference type="AlphaFoldDB" id="A0A0F7TZL3"/>
<dbReference type="OrthoDB" id="4364374at2759"/>
<sequence length="123" mass="14902">MFRFAKFDKRTKEISVYVKDFDYKSRIAWIQDAYDRLPSPENPEECGVDIMEKTHASVDYCPNTAYDSFEEKTYCVAERLRKFELQRETLEWLPAMIDFYWQNGIQSDQIDFLENGYFVRQYK</sequence>
<evidence type="ECO:0000313" key="2">
    <source>
        <dbReference type="Proteomes" id="UP000042958"/>
    </source>
</evidence>
<evidence type="ECO:0000313" key="1">
    <source>
        <dbReference type="EMBL" id="CEJ62033.1"/>
    </source>
</evidence>
<keyword evidence="2" id="KW-1185">Reference proteome</keyword>
<proteinExistence type="predicted"/>
<reference evidence="2" key="1">
    <citation type="journal article" date="2015" name="Genome Announc.">
        <title>Draft genome sequence of the fungus Penicillium brasilianum MG11.</title>
        <authorList>
            <person name="Horn F."/>
            <person name="Linde J."/>
            <person name="Mattern D.J."/>
            <person name="Walther G."/>
            <person name="Guthke R."/>
            <person name="Brakhage A.A."/>
            <person name="Valiante V."/>
        </authorList>
    </citation>
    <scope>NUCLEOTIDE SEQUENCE [LARGE SCALE GENOMIC DNA]</scope>
    <source>
        <strain evidence="2">MG11</strain>
    </source>
</reference>
<dbReference type="Proteomes" id="UP000042958">
    <property type="component" value="Unassembled WGS sequence"/>
</dbReference>